<proteinExistence type="predicted"/>
<feature type="region of interest" description="Disordered" evidence="1">
    <location>
        <begin position="1"/>
        <end position="27"/>
    </location>
</feature>
<evidence type="ECO:0000313" key="3">
    <source>
        <dbReference type="Proteomes" id="UP000011668"/>
    </source>
</evidence>
<protein>
    <submittedName>
        <fullName evidence="2">Uncharacterized protein</fullName>
    </submittedName>
</protein>
<sequence>MAVVTSASTISFPSNTSDNPISPQVTGAYPNLPNISSELSYERTTKASLRASALEVHDLVWLASSRNVQGRLNQLYESNNTFVTATSLSIISDIHSLTHQLCEVRIPKPTTLIARILGYQTTEAQMWVAWRIWSEIGTVCETESFGKRNYTEYELGKLSPPGNERWTEANHNRAYSAFSIIRGLGSPIGADAYDPFIQRTRTNNPPSRYLRPKGIAVSHPWRACRTGKSNLLAPPLLQSQSANRTEVISLTTLTLAPRLSRLGFALSRSADSMWDVSPHVNPGPQPDNVAKRRVNASDPHNVLGMPHSQREYSHAERAAGAGRRGIEFNLRFSVVIPHSIGLATIGSCRVAWPPDEGLTDHLRLGRAWQKAGK</sequence>
<dbReference type="OrthoDB" id="9995831at2759"/>
<name>L8X586_THACA</name>
<dbReference type="EMBL" id="AFRT01000073">
    <property type="protein sequence ID" value="ELU45486.1"/>
    <property type="molecule type" value="Genomic_DNA"/>
</dbReference>
<dbReference type="STRING" id="983506.L8X586"/>
<organism evidence="2 3">
    <name type="scientific">Thanatephorus cucumeris (strain AG1-IA)</name>
    <name type="common">Rice sheath blight fungus</name>
    <name type="synonym">Rhizoctonia solani</name>
    <dbReference type="NCBI Taxonomy" id="983506"/>
    <lineage>
        <taxon>Eukaryota</taxon>
        <taxon>Fungi</taxon>
        <taxon>Dikarya</taxon>
        <taxon>Basidiomycota</taxon>
        <taxon>Agaricomycotina</taxon>
        <taxon>Agaricomycetes</taxon>
        <taxon>Cantharellales</taxon>
        <taxon>Ceratobasidiaceae</taxon>
        <taxon>Rhizoctonia</taxon>
        <taxon>Rhizoctonia solani AG-1</taxon>
    </lineage>
</organism>
<dbReference type="HOGENOM" id="CLU_742227_0_0_1"/>
<keyword evidence="3" id="KW-1185">Reference proteome</keyword>
<dbReference type="AlphaFoldDB" id="L8X586"/>
<evidence type="ECO:0000256" key="1">
    <source>
        <dbReference type="SAM" id="MobiDB-lite"/>
    </source>
</evidence>
<dbReference type="Proteomes" id="UP000011668">
    <property type="component" value="Unassembled WGS sequence"/>
</dbReference>
<evidence type="ECO:0000313" key="2">
    <source>
        <dbReference type="EMBL" id="ELU45486.1"/>
    </source>
</evidence>
<feature type="compositionally biased region" description="Polar residues" evidence="1">
    <location>
        <begin position="1"/>
        <end position="25"/>
    </location>
</feature>
<gene>
    <name evidence="2" type="ORF">AG1IA_00485</name>
</gene>
<reference evidence="2 3" key="1">
    <citation type="journal article" date="2013" name="Nat. Commun.">
        <title>The evolution and pathogenic mechanisms of the rice sheath blight pathogen.</title>
        <authorList>
            <person name="Zheng A."/>
            <person name="Lin R."/>
            <person name="Xu L."/>
            <person name="Qin P."/>
            <person name="Tang C."/>
            <person name="Ai P."/>
            <person name="Zhang D."/>
            <person name="Liu Y."/>
            <person name="Sun Z."/>
            <person name="Feng H."/>
            <person name="Wang Y."/>
            <person name="Chen Y."/>
            <person name="Liang X."/>
            <person name="Fu R."/>
            <person name="Li Q."/>
            <person name="Zhang J."/>
            <person name="Yu X."/>
            <person name="Xie Z."/>
            <person name="Ding L."/>
            <person name="Guan P."/>
            <person name="Tang J."/>
            <person name="Liang Y."/>
            <person name="Wang S."/>
            <person name="Deng Q."/>
            <person name="Li S."/>
            <person name="Zhu J."/>
            <person name="Wang L."/>
            <person name="Liu H."/>
            <person name="Li P."/>
        </authorList>
    </citation>
    <scope>NUCLEOTIDE SEQUENCE [LARGE SCALE GENOMIC DNA]</scope>
    <source>
        <strain evidence="3">AG-1 IA</strain>
    </source>
</reference>
<comment type="caution">
    <text evidence="2">The sequence shown here is derived from an EMBL/GenBank/DDBJ whole genome shotgun (WGS) entry which is preliminary data.</text>
</comment>
<accession>L8X586</accession>